<dbReference type="PANTHER" id="PTHR11668:SF300">
    <property type="entry name" value="SERINE_THREONINE-PROTEIN PHOSPHATASE"/>
    <property type="match status" value="1"/>
</dbReference>
<feature type="region of interest" description="Disordered" evidence="9">
    <location>
        <begin position="585"/>
        <end position="616"/>
    </location>
</feature>
<evidence type="ECO:0000256" key="7">
    <source>
        <dbReference type="ARBA" id="ARBA00048336"/>
    </source>
</evidence>
<feature type="domain" description="Serine/threonine specific protein phosphatases" evidence="10">
    <location>
        <begin position="232"/>
        <end position="237"/>
    </location>
</feature>
<dbReference type="InterPro" id="IPR006186">
    <property type="entry name" value="Ser/Thr-sp_prot-phosphatase"/>
</dbReference>
<dbReference type="InterPro" id="IPR004843">
    <property type="entry name" value="Calcineurin-like_PHP"/>
</dbReference>
<comment type="catalytic activity">
    <reaction evidence="6">
        <text>O-phospho-L-seryl-[protein] + H2O = L-seryl-[protein] + phosphate</text>
        <dbReference type="Rhea" id="RHEA:20629"/>
        <dbReference type="Rhea" id="RHEA-COMP:9863"/>
        <dbReference type="Rhea" id="RHEA-COMP:11604"/>
        <dbReference type="ChEBI" id="CHEBI:15377"/>
        <dbReference type="ChEBI" id="CHEBI:29999"/>
        <dbReference type="ChEBI" id="CHEBI:43474"/>
        <dbReference type="ChEBI" id="CHEBI:83421"/>
        <dbReference type="EC" id="3.1.3.16"/>
    </reaction>
</comment>
<dbReference type="Proteomes" id="UP000035681">
    <property type="component" value="Unplaced"/>
</dbReference>
<dbReference type="EC" id="3.1.3.16" evidence="8"/>
<dbReference type="CDD" id="cd00144">
    <property type="entry name" value="MPP_PPP_family"/>
    <property type="match status" value="1"/>
</dbReference>
<dbReference type="GO" id="GO:0046872">
    <property type="term" value="F:metal ion binding"/>
    <property type="evidence" value="ECO:0007669"/>
    <property type="project" value="UniProtKB-KW"/>
</dbReference>
<dbReference type="WBParaSite" id="TCONS_00009866.p1">
    <property type="protein sequence ID" value="TCONS_00009866.p1"/>
    <property type="gene ID" value="XLOC_007587"/>
</dbReference>
<evidence type="ECO:0000259" key="10">
    <source>
        <dbReference type="PROSITE" id="PS00125"/>
    </source>
</evidence>
<comment type="cofactor">
    <cofactor evidence="1">
        <name>Mn(2+)</name>
        <dbReference type="ChEBI" id="CHEBI:29035"/>
    </cofactor>
</comment>
<evidence type="ECO:0000256" key="5">
    <source>
        <dbReference type="ARBA" id="ARBA00023211"/>
    </source>
</evidence>
<dbReference type="GO" id="GO:0005737">
    <property type="term" value="C:cytoplasm"/>
    <property type="evidence" value="ECO:0007669"/>
    <property type="project" value="TreeGrafter"/>
</dbReference>
<evidence type="ECO:0000313" key="11">
    <source>
        <dbReference type="Proteomes" id="UP000035681"/>
    </source>
</evidence>
<dbReference type="GO" id="GO:0004722">
    <property type="term" value="F:protein serine/threonine phosphatase activity"/>
    <property type="evidence" value="ECO:0007669"/>
    <property type="project" value="UniProtKB-EC"/>
</dbReference>
<evidence type="ECO:0000256" key="8">
    <source>
        <dbReference type="RuleBase" id="RU004273"/>
    </source>
</evidence>
<sequence length="616" mass="71378">MKENKGQHDGTKKNNDKANSFPSCKKDKDVKQKEVNTLKCSSNDIHKENVGKEKRIQQKDVIKTEETQKEVKLNYPTECVSQSHLKRIIEYIKKCGECNNIEKSQSYYQTLLIKYLELIIKNYNDGCCYFNASKLITLPIFNDVCHKVAEIFASEPSLLIINSETKNETFLILSDLHGCLEVLIYNLHYHYCLPKNKIIILGDYVDKGPDDAYMCFLLFLLKICWPDKIFLLKGNHEIRDINRQKKFPDNCGKLFGDQNTFYVFNFVFERMPIAAIWNNSVYLAHGGISQWITSRDDIGNIKRPLKLNRTVKLRLLITDILWSDPYRKSYSKNEPFTRFFYPSKRGCGYAFSREGLEAIMKYLNVSMIIRGHQTSSEGFVEEYKGICYTVHSKPSSYLTNCASACQISLDNNGNIVLKPLKYKLNLEKNVIITALKKLKTLWKESEPSPYTFKSKCTYCYDKEDYANELACQERILVTHAQIIMWLTNQKVTTIIETVLGTKFDKKCKNPTKILSRFPIYFDLFVATKIGTSLRPVNVINKNEKELISIILKNSEKLGNKNTIKSNPNLTVDTLPFLLLNQRNDKKKRNQNFTSDDDDEDGEETFDEKDDSEEEEI</sequence>
<keyword evidence="4" id="KW-0904">Protein phosphatase</keyword>
<accession>A0A0K0E6H3</accession>
<evidence type="ECO:0000313" key="12">
    <source>
        <dbReference type="WBParaSite" id="SSTP_0000510300.1"/>
    </source>
</evidence>
<organism evidence="12">
    <name type="scientific">Strongyloides stercoralis</name>
    <name type="common">Threadworm</name>
    <dbReference type="NCBI Taxonomy" id="6248"/>
    <lineage>
        <taxon>Eukaryota</taxon>
        <taxon>Metazoa</taxon>
        <taxon>Ecdysozoa</taxon>
        <taxon>Nematoda</taxon>
        <taxon>Chromadorea</taxon>
        <taxon>Rhabditida</taxon>
        <taxon>Tylenchina</taxon>
        <taxon>Panagrolaimomorpha</taxon>
        <taxon>Strongyloidoidea</taxon>
        <taxon>Strongyloididae</taxon>
        <taxon>Strongyloides</taxon>
    </lineage>
</organism>
<feature type="region of interest" description="Disordered" evidence="9">
    <location>
        <begin position="1"/>
        <end position="31"/>
    </location>
</feature>
<dbReference type="InterPro" id="IPR050341">
    <property type="entry name" value="PP1_catalytic_subunit"/>
</dbReference>
<dbReference type="AlphaFoldDB" id="A0A0K0E6H3"/>
<reference evidence="12" key="1">
    <citation type="submission" date="2015-08" db="UniProtKB">
        <authorList>
            <consortium name="WormBaseParasite"/>
        </authorList>
    </citation>
    <scope>IDENTIFICATION</scope>
</reference>
<dbReference type="SMART" id="SM00156">
    <property type="entry name" value="PP2Ac"/>
    <property type="match status" value="1"/>
</dbReference>
<dbReference type="PANTHER" id="PTHR11668">
    <property type="entry name" value="SERINE/THREONINE PROTEIN PHOSPHATASE"/>
    <property type="match status" value="1"/>
</dbReference>
<comment type="similarity">
    <text evidence="8">Belongs to the PPP phosphatase family.</text>
</comment>
<dbReference type="Gene3D" id="3.60.21.10">
    <property type="match status" value="1"/>
</dbReference>
<evidence type="ECO:0000256" key="6">
    <source>
        <dbReference type="ARBA" id="ARBA00047761"/>
    </source>
</evidence>
<dbReference type="PRINTS" id="PR00114">
    <property type="entry name" value="STPHPHTASE"/>
</dbReference>
<evidence type="ECO:0000256" key="2">
    <source>
        <dbReference type="ARBA" id="ARBA00022723"/>
    </source>
</evidence>
<dbReference type="Pfam" id="PF00149">
    <property type="entry name" value="Metallophos"/>
    <property type="match status" value="1"/>
</dbReference>
<protein>
    <recommendedName>
        <fullName evidence="8">Serine/threonine-protein phosphatase</fullName>
        <ecNumber evidence="8">3.1.3.16</ecNumber>
    </recommendedName>
</protein>
<keyword evidence="5" id="KW-0464">Manganese</keyword>
<keyword evidence="11" id="KW-1185">Reference proteome</keyword>
<name>A0A0K0E6H3_STRER</name>
<evidence type="ECO:0000256" key="1">
    <source>
        <dbReference type="ARBA" id="ARBA00001936"/>
    </source>
</evidence>
<keyword evidence="3 8" id="KW-0378">Hydrolase</keyword>
<dbReference type="SUPFAM" id="SSF56300">
    <property type="entry name" value="Metallo-dependent phosphatases"/>
    <property type="match status" value="1"/>
</dbReference>
<evidence type="ECO:0000256" key="4">
    <source>
        <dbReference type="ARBA" id="ARBA00022912"/>
    </source>
</evidence>
<comment type="catalytic activity">
    <reaction evidence="7 8">
        <text>O-phospho-L-threonyl-[protein] + H2O = L-threonyl-[protein] + phosphate</text>
        <dbReference type="Rhea" id="RHEA:47004"/>
        <dbReference type="Rhea" id="RHEA-COMP:11060"/>
        <dbReference type="Rhea" id="RHEA-COMP:11605"/>
        <dbReference type="ChEBI" id="CHEBI:15377"/>
        <dbReference type="ChEBI" id="CHEBI:30013"/>
        <dbReference type="ChEBI" id="CHEBI:43474"/>
        <dbReference type="ChEBI" id="CHEBI:61977"/>
        <dbReference type="EC" id="3.1.3.16"/>
    </reaction>
</comment>
<dbReference type="STRING" id="6248.A0A0K0E6H3"/>
<feature type="compositionally biased region" description="Basic and acidic residues" evidence="9">
    <location>
        <begin position="1"/>
        <end position="16"/>
    </location>
</feature>
<dbReference type="PROSITE" id="PS00125">
    <property type="entry name" value="SER_THR_PHOSPHATASE"/>
    <property type="match status" value="1"/>
</dbReference>
<keyword evidence="2" id="KW-0479">Metal-binding</keyword>
<dbReference type="WBParaSite" id="SSTP_0000510300.1">
    <property type="protein sequence ID" value="SSTP_0000510300.1"/>
    <property type="gene ID" value="SSTP_0000510300"/>
</dbReference>
<dbReference type="InterPro" id="IPR029052">
    <property type="entry name" value="Metallo-depent_PP-like"/>
</dbReference>
<feature type="compositionally biased region" description="Acidic residues" evidence="9">
    <location>
        <begin position="594"/>
        <end position="616"/>
    </location>
</feature>
<proteinExistence type="inferred from homology"/>
<dbReference type="GO" id="GO:0005634">
    <property type="term" value="C:nucleus"/>
    <property type="evidence" value="ECO:0007669"/>
    <property type="project" value="TreeGrafter"/>
</dbReference>
<evidence type="ECO:0000256" key="9">
    <source>
        <dbReference type="SAM" id="MobiDB-lite"/>
    </source>
</evidence>
<evidence type="ECO:0000256" key="3">
    <source>
        <dbReference type="ARBA" id="ARBA00022801"/>
    </source>
</evidence>